<feature type="domain" description="Barstar (barnase inhibitor)" evidence="3">
    <location>
        <begin position="23"/>
        <end position="100"/>
    </location>
</feature>
<keyword evidence="5" id="KW-1185">Reference proteome</keyword>
<name>A0ABU5VP25_9BACT</name>
<gene>
    <name evidence="4" type="ORF">SHI21_00625</name>
</gene>
<organism evidence="4 5">
    <name type="scientific">Bacteriovorax antarcticus</name>
    <dbReference type="NCBI Taxonomy" id="3088717"/>
    <lineage>
        <taxon>Bacteria</taxon>
        <taxon>Pseudomonadati</taxon>
        <taxon>Bdellovibrionota</taxon>
        <taxon>Bacteriovoracia</taxon>
        <taxon>Bacteriovoracales</taxon>
        <taxon>Bacteriovoracaceae</taxon>
        <taxon>Bacteriovorax</taxon>
    </lineage>
</organism>
<dbReference type="Proteomes" id="UP001302274">
    <property type="component" value="Unassembled WGS sequence"/>
</dbReference>
<dbReference type="RefSeq" id="WP_323574157.1">
    <property type="nucleotide sequence ID" value="NZ_JAYGJQ010000001.1"/>
</dbReference>
<evidence type="ECO:0000313" key="5">
    <source>
        <dbReference type="Proteomes" id="UP001302274"/>
    </source>
</evidence>
<protein>
    <submittedName>
        <fullName evidence="4">Barstar family protein</fullName>
    </submittedName>
</protein>
<feature type="signal peptide" evidence="2">
    <location>
        <begin position="1"/>
        <end position="19"/>
    </location>
</feature>
<evidence type="ECO:0000259" key="3">
    <source>
        <dbReference type="Pfam" id="PF01337"/>
    </source>
</evidence>
<evidence type="ECO:0000256" key="1">
    <source>
        <dbReference type="ARBA" id="ARBA00006845"/>
    </source>
</evidence>
<evidence type="ECO:0000256" key="2">
    <source>
        <dbReference type="SAM" id="SignalP"/>
    </source>
</evidence>
<dbReference type="SUPFAM" id="SSF52038">
    <property type="entry name" value="Barstar-related"/>
    <property type="match status" value="1"/>
</dbReference>
<dbReference type="InterPro" id="IPR035905">
    <property type="entry name" value="Barstar-like_sf"/>
</dbReference>
<dbReference type="EMBL" id="JAYGJQ010000001">
    <property type="protein sequence ID" value="MEA9354687.1"/>
    <property type="molecule type" value="Genomic_DNA"/>
</dbReference>
<feature type="chain" id="PRO_5046315954" evidence="2">
    <location>
        <begin position="20"/>
        <end position="110"/>
    </location>
</feature>
<comment type="caution">
    <text evidence="4">The sequence shown here is derived from an EMBL/GenBank/DDBJ whole genome shotgun (WGS) entry which is preliminary data.</text>
</comment>
<dbReference type="InterPro" id="IPR000468">
    <property type="entry name" value="Barstar"/>
</dbReference>
<comment type="similarity">
    <text evidence="1">Belongs to the barstar family.</text>
</comment>
<dbReference type="Pfam" id="PF01337">
    <property type="entry name" value="Barstar"/>
    <property type="match status" value="1"/>
</dbReference>
<sequence length="110" mass="11967">MKTAVVAAVSMLMSFQVLASGSVLINGKEVKSQEHVHTMLAKQLNFSSSYGKNLDSLYDTLSTDLSNQTVIKIKYLSILKSKLGADYMDALIQAISDASQDNPKVVLLLE</sequence>
<dbReference type="Gene3D" id="3.30.370.10">
    <property type="entry name" value="Barstar-like"/>
    <property type="match status" value="1"/>
</dbReference>
<evidence type="ECO:0000313" key="4">
    <source>
        <dbReference type="EMBL" id="MEA9354687.1"/>
    </source>
</evidence>
<proteinExistence type="inferred from homology"/>
<accession>A0ABU5VP25</accession>
<keyword evidence="2" id="KW-0732">Signal</keyword>
<reference evidence="4 5" key="1">
    <citation type="submission" date="2023-11" db="EMBL/GenBank/DDBJ databases">
        <title>A Novel Polar Bacteriovorax (B. antarcticus) Isolated from the Biocrust in Antarctica.</title>
        <authorList>
            <person name="Mun W."/>
            <person name="Choi S.Y."/>
            <person name="Mitchell R.J."/>
        </authorList>
    </citation>
    <scope>NUCLEOTIDE SEQUENCE [LARGE SCALE GENOMIC DNA]</scope>
    <source>
        <strain evidence="4 5">PP10</strain>
    </source>
</reference>